<evidence type="ECO:0000313" key="2">
    <source>
        <dbReference type="Proteomes" id="UP000507979"/>
    </source>
</evidence>
<reference evidence="1 2" key="1">
    <citation type="submission" date="2020-04" db="EMBL/GenBank/DDBJ databases">
        <authorList>
            <person name="De Canck E."/>
        </authorList>
    </citation>
    <scope>NUCLEOTIDE SEQUENCE [LARGE SCALE GENOMIC DNA]</scope>
    <source>
        <strain evidence="1 2">LMG 26845</strain>
    </source>
</reference>
<protein>
    <submittedName>
        <fullName evidence="1">Uncharacterized protein</fullName>
    </submittedName>
</protein>
<evidence type="ECO:0000313" key="1">
    <source>
        <dbReference type="EMBL" id="CAB3627547.1"/>
    </source>
</evidence>
<keyword evidence="2" id="KW-1185">Reference proteome</keyword>
<dbReference type="EMBL" id="CADIJR010000002">
    <property type="protein sequence ID" value="CAB3627547.1"/>
    <property type="molecule type" value="Genomic_DNA"/>
</dbReference>
<gene>
    <name evidence="1" type="ORF">LMG26845_00449</name>
</gene>
<sequence>MDDNGILEQVPGQYVAQAQQTLPPAATAEDRDYPVEIDAGHAGRVRVTFQRQKTRRAKTTHWFWRAQRADAV</sequence>
<dbReference type="RefSeq" id="WP_054435083.1">
    <property type="nucleotide sequence ID" value="NZ_CADIJR010000002.1"/>
</dbReference>
<dbReference type="AlphaFoldDB" id="A0A6J4ZHP7"/>
<proteinExistence type="predicted"/>
<dbReference type="GeneID" id="92896287"/>
<dbReference type="Proteomes" id="UP000507979">
    <property type="component" value="Unassembled WGS sequence"/>
</dbReference>
<organism evidence="1 2">
    <name type="scientific">Achromobacter insuavis</name>
    <dbReference type="NCBI Taxonomy" id="1287735"/>
    <lineage>
        <taxon>Bacteria</taxon>
        <taxon>Pseudomonadati</taxon>
        <taxon>Pseudomonadota</taxon>
        <taxon>Betaproteobacteria</taxon>
        <taxon>Burkholderiales</taxon>
        <taxon>Alcaligenaceae</taxon>
        <taxon>Achromobacter</taxon>
    </lineage>
</organism>
<accession>A0A6J4ZHP7</accession>
<name>A0A6J4ZHP7_9BURK</name>